<keyword evidence="3" id="KW-0378">Hydrolase</keyword>
<dbReference type="Proteomes" id="UP000677228">
    <property type="component" value="Unassembled WGS sequence"/>
</dbReference>
<dbReference type="GO" id="GO:0006581">
    <property type="term" value="P:acetylcholine catabolic process"/>
    <property type="evidence" value="ECO:0007669"/>
    <property type="project" value="TreeGrafter"/>
</dbReference>
<evidence type="ECO:0000259" key="4">
    <source>
        <dbReference type="Pfam" id="PF00135"/>
    </source>
</evidence>
<name>A0A814TJ37_9BILA</name>
<evidence type="ECO:0000256" key="2">
    <source>
        <dbReference type="ARBA" id="ARBA00022487"/>
    </source>
</evidence>
<dbReference type="Pfam" id="PF00135">
    <property type="entry name" value="COesterase"/>
    <property type="match status" value="1"/>
</dbReference>
<organism evidence="6 9">
    <name type="scientific">Didymodactylos carnosus</name>
    <dbReference type="NCBI Taxonomy" id="1234261"/>
    <lineage>
        <taxon>Eukaryota</taxon>
        <taxon>Metazoa</taxon>
        <taxon>Spiralia</taxon>
        <taxon>Gnathifera</taxon>
        <taxon>Rotifera</taxon>
        <taxon>Eurotatoria</taxon>
        <taxon>Bdelloidea</taxon>
        <taxon>Philodinida</taxon>
        <taxon>Philodinidae</taxon>
        <taxon>Didymodactylos</taxon>
    </lineage>
</organism>
<dbReference type="InterPro" id="IPR002018">
    <property type="entry name" value="CarbesteraseB"/>
</dbReference>
<dbReference type="GO" id="GO:0019695">
    <property type="term" value="P:choline metabolic process"/>
    <property type="evidence" value="ECO:0007669"/>
    <property type="project" value="TreeGrafter"/>
</dbReference>
<gene>
    <name evidence="6" type="ORF">GPM918_LOCUS21668</name>
    <name evidence="5" type="ORF">OVA965_LOCUS17371</name>
    <name evidence="8" type="ORF">SRO942_LOCUS21663</name>
    <name evidence="7" type="ORF">TMI583_LOCUS17382</name>
</gene>
<dbReference type="EMBL" id="CAJOBA010008329">
    <property type="protein sequence ID" value="CAF3825747.1"/>
    <property type="molecule type" value="Genomic_DNA"/>
</dbReference>
<dbReference type="GO" id="GO:0003990">
    <property type="term" value="F:acetylcholinesterase activity"/>
    <property type="evidence" value="ECO:0007669"/>
    <property type="project" value="TreeGrafter"/>
</dbReference>
<evidence type="ECO:0000313" key="9">
    <source>
        <dbReference type="Proteomes" id="UP000663829"/>
    </source>
</evidence>
<evidence type="ECO:0000313" key="5">
    <source>
        <dbReference type="EMBL" id="CAF1060174.1"/>
    </source>
</evidence>
<evidence type="ECO:0000313" key="6">
    <source>
        <dbReference type="EMBL" id="CAF1160778.1"/>
    </source>
</evidence>
<evidence type="ECO:0000256" key="3">
    <source>
        <dbReference type="ARBA" id="ARBA00022801"/>
    </source>
</evidence>
<comment type="caution">
    <text evidence="6">The sequence shown here is derived from an EMBL/GenBank/DDBJ whole genome shotgun (WGS) entry which is preliminary data.</text>
</comment>
<dbReference type="PANTHER" id="PTHR43918:SF4">
    <property type="entry name" value="CARBOXYLIC ESTER HYDROLASE"/>
    <property type="match status" value="1"/>
</dbReference>
<keyword evidence="9" id="KW-1185">Reference proteome</keyword>
<dbReference type="PROSITE" id="PS00941">
    <property type="entry name" value="CARBOXYLESTERASE_B_2"/>
    <property type="match status" value="1"/>
</dbReference>
<dbReference type="EMBL" id="CAJOBC010007193">
    <property type="protein sequence ID" value="CAF3924288.1"/>
    <property type="molecule type" value="Genomic_DNA"/>
</dbReference>
<dbReference type="InterPro" id="IPR029058">
    <property type="entry name" value="AB_hydrolase_fold"/>
</dbReference>
<dbReference type="Gene3D" id="3.40.50.1820">
    <property type="entry name" value="alpha/beta hydrolase"/>
    <property type="match status" value="1"/>
</dbReference>
<dbReference type="AlphaFoldDB" id="A0A814TJ37"/>
<dbReference type="Proteomes" id="UP000681722">
    <property type="component" value="Unassembled WGS sequence"/>
</dbReference>
<evidence type="ECO:0000256" key="1">
    <source>
        <dbReference type="ARBA" id="ARBA00005964"/>
    </source>
</evidence>
<dbReference type="Proteomes" id="UP000663829">
    <property type="component" value="Unassembled WGS sequence"/>
</dbReference>
<accession>A0A814TJ37</accession>
<keyword evidence="2" id="KW-0719">Serine esterase</keyword>
<sequence length="566" mass="62844">MIGIYNSADQVYSFLGVPYAVPPVASLRWTDPQSDTSKLNHYNAKQRQSDCFQRTFPFGVESQIIGSEDCLYLNIYVPSSPPRSTAGYPVVVYLHGGGFQTTDFDPQGYNLVKFSQSMIYVHVYYRLNVFGFFALPALSAEHMPIASSGNYGLKDQQLALKWVNQNIADFNGNKQNITLEGHSAGSISVCYHLLNPESNKLFRQIILHAGACEPSLAGPNSLMDMEERGQVLVNSTNCSGLTASAQMTCLRRLSSSQLFTFAGSLAFVPNYDGLFFAQTARQLFLQGKFPLYPTLAGKAGAGEMATNLYTNTLGLPIPYTQITWTNAPLLAAAVVNAPSSLNQTIAVYYSQANYAHQSISDPLWAVSDAYSAYLIQCPTARAARFLAAGQAVVFLYTFEYVTVNLYEVYRNANATRALHGSELQFFFNQPAFFSNYIFTPAETQLSLALQHLTTRFIVHGNPNQNDTYIDQKFPASPAPVWSQYNVTQDNWLQITTARTFRTANNLLQNECQNLWDYYLQSSEIQTPVQRHTMCQTDECSTDTASTTILSKLTVFLVFVFSALAGL</sequence>
<reference evidence="6" key="1">
    <citation type="submission" date="2021-02" db="EMBL/GenBank/DDBJ databases">
        <authorList>
            <person name="Nowell W R."/>
        </authorList>
    </citation>
    <scope>NUCLEOTIDE SEQUENCE</scope>
</reference>
<feature type="domain" description="Carboxylesterase type B" evidence="4">
    <location>
        <begin position="8"/>
        <end position="512"/>
    </location>
</feature>
<comment type="similarity">
    <text evidence="1">Belongs to the type-B carboxylesterase/lipase family.</text>
</comment>
<dbReference type="SUPFAM" id="SSF53474">
    <property type="entry name" value="alpha/beta-Hydrolases"/>
    <property type="match status" value="1"/>
</dbReference>
<dbReference type="PANTHER" id="PTHR43918">
    <property type="entry name" value="ACETYLCHOLINESTERASE"/>
    <property type="match status" value="1"/>
</dbReference>
<dbReference type="InterPro" id="IPR019819">
    <property type="entry name" value="Carboxylesterase_B_CS"/>
</dbReference>
<evidence type="ECO:0000313" key="8">
    <source>
        <dbReference type="EMBL" id="CAF3924288.1"/>
    </source>
</evidence>
<proteinExistence type="inferred from homology"/>
<evidence type="ECO:0000313" key="7">
    <source>
        <dbReference type="EMBL" id="CAF3825747.1"/>
    </source>
</evidence>
<dbReference type="EMBL" id="CAJNOQ010007195">
    <property type="protein sequence ID" value="CAF1160778.1"/>
    <property type="molecule type" value="Genomic_DNA"/>
</dbReference>
<dbReference type="InterPro" id="IPR050654">
    <property type="entry name" value="AChE-related_enzymes"/>
</dbReference>
<dbReference type="GO" id="GO:0005615">
    <property type="term" value="C:extracellular space"/>
    <property type="evidence" value="ECO:0007669"/>
    <property type="project" value="TreeGrafter"/>
</dbReference>
<dbReference type="Proteomes" id="UP000682733">
    <property type="component" value="Unassembled WGS sequence"/>
</dbReference>
<protein>
    <recommendedName>
        <fullName evidence="4">Carboxylesterase type B domain-containing protein</fullName>
    </recommendedName>
</protein>
<dbReference type="GO" id="GO:0005886">
    <property type="term" value="C:plasma membrane"/>
    <property type="evidence" value="ECO:0007669"/>
    <property type="project" value="TreeGrafter"/>
</dbReference>
<dbReference type="OrthoDB" id="408631at2759"/>
<dbReference type="EMBL" id="CAJNOK010008314">
    <property type="protein sequence ID" value="CAF1060174.1"/>
    <property type="molecule type" value="Genomic_DNA"/>
</dbReference>